<protein>
    <recommendedName>
        <fullName evidence="4">Ribosome assembly protein 3</fullName>
    </recommendedName>
</protein>
<dbReference type="GO" id="GO:0005730">
    <property type="term" value="C:nucleolus"/>
    <property type="evidence" value="ECO:0007669"/>
    <property type="project" value="UniProtKB-SubCell"/>
</dbReference>
<dbReference type="AlphaFoldDB" id="G8JT59"/>
<accession>G8JT59</accession>
<feature type="compositionally biased region" description="Acidic residues" evidence="8">
    <location>
        <begin position="44"/>
        <end position="68"/>
    </location>
</feature>
<dbReference type="PANTHER" id="PTHR28127:SF1">
    <property type="entry name" value="RIBOSOME ASSEMBLY PROTEIN 3"/>
    <property type="match status" value="1"/>
</dbReference>
<dbReference type="EMBL" id="CP002500">
    <property type="protein sequence ID" value="AET39212.1"/>
    <property type="molecule type" value="Genomic_DNA"/>
</dbReference>
<organism evidence="10 11">
    <name type="scientific">Eremothecium cymbalariae (strain CBS 270.75 / DBVPG 7215 / KCTC 17166 / NRRL Y-17582)</name>
    <name type="common">Yeast</name>
    <dbReference type="NCBI Taxonomy" id="931890"/>
    <lineage>
        <taxon>Eukaryota</taxon>
        <taxon>Fungi</taxon>
        <taxon>Dikarya</taxon>
        <taxon>Ascomycota</taxon>
        <taxon>Saccharomycotina</taxon>
        <taxon>Saccharomycetes</taxon>
        <taxon>Saccharomycetales</taxon>
        <taxon>Saccharomycetaceae</taxon>
        <taxon>Eremothecium</taxon>
    </lineage>
</organism>
<evidence type="ECO:0000256" key="2">
    <source>
        <dbReference type="ARBA" id="ARBA00004604"/>
    </source>
</evidence>
<evidence type="ECO:0000256" key="1">
    <source>
        <dbReference type="ARBA" id="ARBA00003035"/>
    </source>
</evidence>
<proteinExistence type="inferred from homology"/>
<dbReference type="GeneID" id="11469328"/>
<dbReference type="STRING" id="931890.G8JT59"/>
<evidence type="ECO:0000256" key="6">
    <source>
        <dbReference type="ARBA" id="ARBA00023242"/>
    </source>
</evidence>
<dbReference type="InParanoid" id="G8JT59"/>
<evidence type="ECO:0000313" key="11">
    <source>
        <dbReference type="Proteomes" id="UP000006790"/>
    </source>
</evidence>
<gene>
    <name evidence="10" type="ordered locus">Ecym_4133</name>
</gene>
<dbReference type="Proteomes" id="UP000006790">
    <property type="component" value="Chromosome 4"/>
</dbReference>
<dbReference type="eggNOG" id="ENOG502S5DP">
    <property type="taxonomic scope" value="Eukaryota"/>
</dbReference>
<comment type="similarity">
    <text evidence="3">Belongs to the RSA3 family.</text>
</comment>
<reference evidence="11" key="1">
    <citation type="journal article" date="2012" name="G3 (Bethesda)">
        <title>Pichia sorbitophila, an interspecies yeast hybrid reveals early steps of genome resolution following polyploidization.</title>
        <authorList>
            <person name="Leh Louis V."/>
            <person name="Despons L."/>
            <person name="Friedrich A."/>
            <person name="Martin T."/>
            <person name="Durrens P."/>
            <person name="Casaregola S."/>
            <person name="Neuveglise C."/>
            <person name="Fairhead C."/>
            <person name="Marck C."/>
            <person name="Cruz J.A."/>
            <person name="Straub M.L."/>
            <person name="Kugler V."/>
            <person name="Sacerdot C."/>
            <person name="Uzunov Z."/>
            <person name="Thierry A."/>
            <person name="Weiss S."/>
            <person name="Bleykasten C."/>
            <person name="De Montigny J."/>
            <person name="Jacques N."/>
            <person name="Jung P."/>
            <person name="Lemaire M."/>
            <person name="Mallet S."/>
            <person name="Morel G."/>
            <person name="Richard G.F."/>
            <person name="Sarkar A."/>
            <person name="Savel G."/>
            <person name="Schacherer J."/>
            <person name="Seret M.L."/>
            <person name="Talla E."/>
            <person name="Samson G."/>
            <person name="Jubin C."/>
            <person name="Poulain J."/>
            <person name="Vacherie B."/>
            <person name="Barbe V."/>
            <person name="Pelletier E."/>
            <person name="Sherman D.J."/>
            <person name="Westhof E."/>
            <person name="Weissenbach J."/>
            <person name="Baret P.V."/>
            <person name="Wincker P."/>
            <person name="Gaillardin C."/>
            <person name="Dujon B."/>
            <person name="Souciet J.L."/>
        </authorList>
    </citation>
    <scope>NUCLEOTIDE SEQUENCE [LARGE SCALE GENOMIC DNA]</scope>
    <source>
        <strain evidence="11">CBS 270.75 / DBVPG 7215 / KCTC 17166 / NRRL Y-17582</strain>
    </source>
</reference>
<feature type="compositionally biased region" description="Basic residues" evidence="8">
    <location>
        <begin position="17"/>
        <end position="27"/>
    </location>
</feature>
<name>G8JT59_ERECY</name>
<dbReference type="RefSeq" id="XP_003646029.1">
    <property type="nucleotide sequence ID" value="XM_003645981.1"/>
</dbReference>
<evidence type="ECO:0000313" key="10">
    <source>
        <dbReference type="EMBL" id="AET39212.1"/>
    </source>
</evidence>
<dbReference type="InterPro" id="IPR051898">
    <property type="entry name" value="Ribosome_Assembly_3"/>
</dbReference>
<keyword evidence="5" id="KW-0690">Ribosome biogenesis</keyword>
<dbReference type="FunCoup" id="G8JT59">
    <property type="interactions" value="277"/>
</dbReference>
<keyword evidence="6" id="KW-0539">Nucleus</keyword>
<dbReference type="KEGG" id="erc:Ecym_4133"/>
<evidence type="ECO:0000256" key="7">
    <source>
        <dbReference type="ARBA" id="ARBA00023274"/>
    </source>
</evidence>
<evidence type="ECO:0000256" key="5">
    <source>
        <dbReference type="ARBA" id="ARBA00022517"/>
    </source>
</evidence>
<evidence type="ECO:0000256" key="3">
    <source>
        <dbReference type="ARBA" id="ARBA00006256"/>
    </source>
</evidence>
<feature type="region of interest" description="Disordered" evidence="8">
    <location>
        <begin position="1"/>
        <end position="77"/>
    </location>
</feature>
<evidence type="ECO:0000256" key="4">
    <source>
        <dbReference type="ARBA" id="ARBA00015339"/>
    </source>
</evidence>
<dbReference type="InterPro" id="IPR028217">
    <property type="entry name" value="Rsa3_C"/>
</dbReference>
<dbReference type="PANTHER" id="PTHR28127">
    <property type="entry name" value="RIBOSOME ASSEMBLY PROTEIN 3"/>
    <property type="match status" value="1"/>
</dbReference>
<evidence type="ECO:0000256" key="8">
    <source>
        <dbReference type="SAM" id="MobiDB-lite"/>
    </source>
</evidence>
<keyword evidence="11" id="KW-1185">Reference proteome</keyword>
<comment type="function">
    <text evidence="1">Required for efficient biogenesis of the 60S ribosomal subunit.</text>
</comment>
<keyword evidence="7" id="KW-0687">Ribonucleoprotein</keyword>
<sequence length="203" mass="22473">MSQADISNIVRGDSAGKKKSKRRKKRRTQLESDVESLSSSSSSSEEEASSSDNDPESEEKEDNIELSDTELTIAANEKKDGFTAEKLDDSTRSSLNNIQLTKTELSSRHVFHNTNNVDLKAVNDIINTGETNLAMASNASGKSLGSLKNEYLNMLFEHFGEDVNQLRNAPDFTNKSLVMLANVLKDGGDMFDLETFKTILEDR</sequence>
<comment type="subcellular location">
    <subcellularLocation>
        <location evidence="2">Nucleus</location>
        <location evidence="2">Nucleolus</location>
    </subcellularLocation>
</comment>
<feature type="domain" description="Ribosome-assembly protein 3 C-terminal" evidence="9">
    <location>
        <begin position="147"/>
        <end position="192"/>
    </location>
</feature>
<dbReference type="GO" id="GO:0000027">
    <property type="term" value="P:ribosomal large subunit assembly"/>
    <property type="evidence" value="ECO:0007669"/>
    <property type="project" value="EnsemblFungi"/>
</dbReference>
<dbReference type="Pfam" id="PF14615">
    <property type="entry name" value="Rsa3"/>
    <property type="match status" value="1"/>
</dbReference>
<dbReference type="GO" id="GO:0030687">
    <property type="term" value="C:preribosome, large subunit precursor"/>
    <property type="evidence" value="ECO:0007669"/>
    <property type="project" value="EnsemblFungi"/>
</dbReference>
<evidence type="ECO:0000259" key="9">
    <source>
        <dbReference type="Pfam" id="PF14615"/>
    </source>
</evidence>
<dbReference type="HOGENOM" id="CLU_119118_0_0_1"/>
<dbReference type="OMA" id="DAHNNNK"/>
<dbReference type="OrthoDB" id="69550at2759"/>